<sequence length="168" mass="18838">MGQKTGAFEATITDDPSAFDPQNLKQFDAVFFNNTNEEVFLPEDFDKLSADQKQNAKQKDKARKKTLADFIASGKGFAAIHAASNALVQWPEYGNILGARFDNHPWLTGSIVTLKIEQPDHPVAQAFKHKNFVVADEVYQLKEPYSRDNLRVLLSIDTTKTAVLLDHM</sequence>
<dbReference type="Pfam" id="PF06283">
    <property type="entry name" value="ThuA"/>
    <property type="match status" value="1"/>
</dbReference>
<dbReference type="Gene3D" id="3.40.50.880">
    <property type="match status" value="1"/>
</dbReference>
<dbReference type="PANTHER" id="PTHR40469:SF2">
    <property type="entry name" value="GALACTOSE-BINDING DOMAIN-LIKE SUPERFAMILY PROTEIN"/>
    <property type="match status" value="1"/>
</dbReference>
<dbReference type="InterPro" id="IPR029062">
    <property type="entry name" value="Class_I_gatase-like"/>
</dbReference>
<dbReference type="AlphaFoldDB" id="X0W2Q6"/>
<dbReference type="EMBL" id="BARS01039952">
    <property type="protein sequence ID" value="GAG24845.1"/>
    <property type="molecule type" value="Genomic_DNA"/>
</dbReference>
<evidence type="ECO:0000313" key="2">
    <source>
        <dbReference type="EMBL" id="GAG24845.1"/>
    </source>
</evidence>
<name>X0W2Q6_9ZZZZ</name>
<dbReference type="SUPFAM" id="SSF52317">
    <property type="entry name" value="Class I glutamine amidotransferase-like"/>
    <property type="match status" value="1"/>
</dbReference>
<feature type="non-terminal residue" evidence="2">
    <location>
        <position position="168"/>
    </location>
</feature>
<protein>
    <recommendedName>
        <fullName evidence="1">ThuA-like domain-containing protein</fullName>
    </recommendedName>
</protein>
<accession>X0W2Q6</accession>
<reference evidence="2" key="1">
    <citation type="journal article" date="2014" name="Front. Microbiol.">
        <title>High frequency of phylogenetically diverse reductive dehalogenase-homologous genes in deep subseafloor sedimentary metagenomes.</title>
        <authorList>
            <person name="Kawai M."/>
            <person name="Futagami T."/>
            <person name="Toyoda A."/>
            <person name="Takaki Y."/>
            <person name="Nishi S."/>
            <person name="Hori S."/>
            <person name="Arai W."/>
            <person name="Tsubouchi T."/>
            <person name="Morono Y."/>
            <person name="Uchiyama I."/>
            <person name="Ito T."/>
            <person name="Fujiyama A."/>
            <person name="Inagaki F."/>
            <person name="Takami H."/>
        </authorList>
    </citation>
    <scope>NUCLEOTIDE SEQUENCE</scope>
    <source>
        <strain evidence="2">Expedition CK06-06</strain>
    </source>
</reference>
<dbReference type="InterPro" id="IPR029010">
    <property type="entry name" value="ThuA-like"/>
</dbReference>
<organism evidence="2">
    <name type="scientific">marine sediment metagenome</name>
    <dbReference type="NCBI Taxonomy" id="412755"/>
    <lineage>
        <taxon>unclassified sequences</taxon>
        <taxon>metagenomes</taxon>
        <taxon>ecological metagenomes</taxon>
    </lineage>
</organism>
<dbReference type="PANTHER" id="PTHR40469">
    <property type="entry name" value="SECRETED GLYCOSYL HYDROLASE"/>
    <property type="match status" value="1"/>
</dbReference>
<proteinExistence type="predicted"/>
<gene>
    <name evidence="2" type="ORF">S01H1_60970</name>
</gene>
<feature type="domain" description="ThuA-like" evidence="1">
    <location>
        <begin position="2"/>
        <end position="160"/>
    </location>
</feature>
<evidence type="ECO:0000259" key="1">
    <source>
        <dbReference type="Pfam" id="PF06283"/>
    </source>
</evidence>
<comment type="caution">
    <text evidence="2">The sequence shown here is derived from an EMBL/GenBank/DDBJ whole genome shotgun (WGS) entry which is preliminary data.</text>
</comment>